<feature type="chain" id="PRO_5016387357" evidence="2">
    <location>
        <begin position="32"/>
        <end position="377"/>
    </location>
</feature>
<gene>
    <name evidence="3" type="ORF">CA260_11325</name>
</gene>
<name>A0A328P7K1_9GAMM</name>
<comment type="caution">
    <text evidence="3">The sequence shown here is derived from an EMBL/GenBank/DDBJ whole genome shotgun (WGS) entry which is preliminary data.</text>
</comment>
<keyword evidence="2" id="KW-0732">Signal</keyword>
<dbReference type="Gene3D" id="3.40.720.10">
    <property type="entry name" value="Alkaline Phosphatase, subunit A"/>
    <property type="match status" value="1"/>
</dbReference>
<dbReference type="OrthoDB" id="9770871at2"/>
<keyword evidence="4" id="KW-1185">Reference proteome</keyword>
<feature type="signal peptide" evidence="2">
    <location>
        <begin position="1"/>
        <end position="31"/>
    </location>
</feature>
<proteinExistence type="predicted"/>
<dbReference type="GO" id="GO:0009395">
    <property type="term" value="P:phospholipid catabolic process"/>
    <property type="evidence" value="ECO:0007669"/>
    <property type="project" value="TreeGrafter"/>
</dbReference>
<protein>
    <submittedName>
        <fullName evidence="3">Phosphoesterase</fullName>
    </submittedName>
</protein>
<evidence type="ECO:0000256" key="1">
    <source>
        <dbReference type="ARBA" id="ARBA00022801"/>
    </source>
</evidence>
<dbReference type="InterPro" id="IPR017850">
    <property type="entry name" value="Alkaline_phosphatase_core_sf"/>
</dbReference>
<dbReference type="AlphaFoldDB" id="A0A328P7K1"/>
<evidence type="ECO:0000313" key="4">
    <source>
        <dbReference type="Proteomes" id="UP000248926"/>
    </source>
</evidence>
<evidence type="ECO:0000256" key="2">
    <source>
        <dbReference type="SAM" id="SignalP"/>
    </source>
</evidence>
<organism evidence="3 4">
    <name type="scientific">Dyella jiangningensis</name>
    <dbReference type="NCBI Taxonomy" id="1379159"/>
    <lineage>
        <taxon>Bacteria</taxon>
        <taxon>Pseudomonadati</taxon>
        <taxon>Pseudomonadota</taxon>
        <taxon>Gammaproteobacteria</taxon>
        <taxon>Lysobacterales</taxon>
        <taxon>Rhodanobacteraceae</taxon>
        <taxon>Dyella</taxon>
    </lineage>
</organism>
<dbReference type="PANTHER" id="PTHR31956:SF8">
    <property type="entry name" value="ACID PHOSPHATASE PHOA (AFU_ORTHOLOGUE AFUA_1G03570)"/>
    <property type="match status" value="1"/>
</dbReference>
<reference evidence="3 4" key="1">
    <citation type="journal article" date="2018" name="Genet. Mol. Biol.">
        <title>The genome sequence of Dyella jiangningensis FCAV SCS01 from a lignocellulose-decomposing microbial consortium metagenome reveals potential for biotechnological applications.</title>
        <authorList>
            <person name="Desiderato J.G."/>
            <person name="Alvarenga D.O."/>
            <person name="Constancio M.T.L."/>
            <person name="Alves L.M.C."/>
            <person name="Varani A.M."/>
        </authorList>
    </citation>
    <scope>NUCLEOTIDE SEQUENCE [LARGE SCALE GENOMIC DNA]</scope>
    <source>
        <strain evidence="3 4">FCAV SCS01</strain>
    </source>
</reference>
<keyword evidence="1" id="KW-0378">Hydrolase</keyword>
<sequence length="377" mass="40765">MKWIHSITRLKQCVITLGFVAAATLCSSLRADDRSTPAAAAIHHVFLIVLENESFDIAFGPQTSAPYLSHELTAQGALLTQYYGIGHNSLDNYIALISGQAPNPATQKDCLNFVNFHASARQLDANGQLAGQGCVYPSSVKTITDQMRDAGLSWKGYMEDMGNNPRRESPRCGHASIGAVDQTYRETLTDRYADKHNPFVYFHSIIDDTTYCNQHVVSLGALQGDLQQASTTPNFVFITPDLCHDGHDAPCLNGEQGGPISADAFLRSWVPRITASPAFQQDGVLIITFDEGTDAAACCDEQPLHGGPPPGQYGPGGGRIGAVVLSPFVKPGTVSHTPYNHYATLRSMETWFGLGYLGYAGQPQVHAFGEDVFTRSP</sequence>
<dbReference type="GO" id="GO:0016788">
    <property type="term" value="F:hydrolase activity, acting on ester bonds"/>
    <property type="evidence" value="ECO:0007669"/>
    <property type="project" value="InterPro"/>
</dbReference>
<dbReference type="Pfam" id="PF04185">
    <property type="entry name" value="Phosphoesterase"/>
    <property type="match status" value="1"/>
</dbReference>
<dbReference type="Proteomes" id="UP000248926">
    <property type="component" value="Unassembled WGS sequence"/>
</dbReference>
<dbReference type="PANTHER" id="PTHR31956">
    <property type="entry name" value="NON-SPECIFIC PHOSPHOLIPASE C4-RELATED"/>
    <property type="match status" value="1"/>
</dbReference>
<dbReference type="EMBL" id="NFZS01000002">
    <property type="protein sequence ID" value="RAO76274.1"/>
    <property type="molecule type" value="Genomic_DNA"/>
</dbReference>
<dbReference type="InterPro" id="IPR007312">
    <property type="entry name" value="Phosphoesterase"/>
</dbReference>
<accession>A0A328P7K1</accession>
<evidence type="ECO:0000313" key="3">
    <source>
        <dbReference type="EMBL" id="RAO76274.1"/>
    </source>
</evidence>